<dbReference type="Proteomes" id="UP000887540">
    <property type="component" value="Unplaced"/>
</dbReference>
<evidence type="ECO:0000313" key="2">
    <source>
        <dbReference type="Proteomes" id="UP000887540"/>
    </source>
</evidence>
<sequence length="195" mass="22236">MKWPHGAYPNVWLTIYISLYAVCIPLCFLLFAFGVFKSGNIAGDNERLGARTERILEITRRTREKRLCSPLVCIRNMWQHSPPIPQTIHVIAALCQLFAQQAMLAQLYRFGFINSGDFLNTEMDFLYQRARQLATNLPVGDTKLQSFPMTFEKLSNSPVSPNLLPILMHARLFGIPLEFFNLLLALLAYACTYSS</sequence>
<name>A0A914C0T4_9BILA</name>
<reference evidence="3" key="1">
    <citation type="submission" date="2022-11" db="UniProtKB">
        <authorList>
            <consortium name="WormBaseParasite"/>
        </authorList>
    </citation>
    <scope>IDENTIFICATION</scope>
</reference>
<keyword evidence="1" id="KW-1133">Transmembrane helix</keyword>
<protein>
    <submittedName>
        <fullName evidence="3">Uncharacterized protein</fullName>
    </submittedName>
</protein>
<dbReference type="InterPro" id="IPR053291">
    <property type="entry name" value="Ommatidial_diff-associated"/>
</dbReference>
<keyword evidence="1" id="KW-0812">Transmembrane</keyword>
<proteinExistence type="predicted"/>
<dbReference type="WBParaSite" id="ACRNAN_Path_1456.g5702.t1">
    <property type="protein sequence ID" value="ACRNAN_Path_1456.g5702.t1"/>
    <property type="gene ID" value="ACRNAN_Path_1456.g5702"/>
</dbReference>
<feature type="transmembrane region" description="Helical" evidence="1">
    <location>
        <begin position="12"/>
        <end position="36"/>
    </location>
</feature>
<organism evidence="2 3">
    <name type="scientific">Acrobeloides nanus</name>
    <dbReference type="NCBI Taxonomy" id="290746"/>
    <lineage>
        <taxon>Eukaryota</taxon>
        <taxon>Metazoa</taxon>
        <taxon>Ecdysozoa</taxon>
        <taxon>Nematoda</taxon>
        <taxon>Chromadorea</taxon>
        <taxon>Rhabditida</taxon>
        <taxon>Tylenchina</taxon>
        <taxon>Cephalobomorpha</taxon>
        <taxon>Cephaloboidea</taxon>
        <taxon>Cephalobidae</taxon>
        <taxon>Acrobeloides</taxon>
    </lineage>
</organism>
<feature type="transmembrane region" description="Helical" evidence="1">
    <location>
        <begin position="172"/>
        <end position="190"/>
    </location>
</feature>
<dbReference type="PANTHER" id="PTHR21579">
    <property type="entry name" value="PROTEIN TINCAR"/>
    <property type="match status" value="1"/>
</dbReference>
<keyword evidence="1" id="KW-0472">Membrane</keyword>
<dbReference type="AlphaFoldDB" id="A0A914C0T4"/>
<evidence type="ECO:0000313" key="3">
    <source>
        <dbReference type="WBParaSite" id="ACRNAN_Path_1456.g5702.t1"/>
    </source>
</evidence>
<accession>A0A914C0T4</accession>
<keyword evidence="2" id="KW-1185">Reference proteome</keyword>
<dbReference type="PANTHER" id="PTHR21579:SF20">
    <property type="entry name" value="PROTEIN TINCAR"/>
    <property type="match status" value="1"/>
</dbReference>
<evidence type="ECO:0000256" key="1">
    <source>
        <dbReference type="SAM" id="Phobius"/>
    </source>
</evidence>